<feature type="domain" description="Calpain catalytic" evidence="7">
    <location>
        <begin position="37"/>
        <end position="228"/>
    </location>
</feature>
<keyword evidence="9" id="KW-1185">Reference proteome</keyword>
<dbReference type="AlphaFoldDB" id="V4B3Z9"/>
<keyword evidence="4" id="KW-0788">Thiol protease</keyword>
<dbReference type="GO" id="GO:0006508">
    <property type="term" value="P:proteolysis"/>
    <property type="evidence" value="ECO:0007669"/>
    <property type="project" value="InterPro"/>
</dbReference>
<organism evidence="8 9">
    <name type="scientific">Lottia gigantea</name>
    <name type="common">Giant owl limpet</name>
    <dbReference type="NCBI Taxonomy" id="225164"/>
    <lineage>
        <taxon>Eukaryota</taxon>
        <taxon>Metazoa</taxon>
        <taxon>Spiralia</taxon>
        <taxon>Lophotrochozoa</taxon>
        <taxon>Mollusca</taxon>
        <taxon>Gastropoda</taxon>
        <taxon>Patellogastropoda</taxon>
        <taxon>Lottioidea</taxon>
        <taxon>Lottiidae</taxon>
        <taxon>Lottia</taxon>
    </lineage>
</organism>
<dbReference type="PANTHER" id="PTHR10183:SF379">
    <property type="entry name" value="CALPAIN-5"/>
    <property type="match status" value="1"/>
</dbReference>
<dbReference type="SUPFAM" id="SSF54001">
    <property type="entry name" value="Cysteine proteinases"/>
    <property type="match status" value="1"/>
</dbReference>
<dbReference type="OrthoDB" id="424753at2759"/>
<dbReference type="PANTHER" id="PTHR10183">
    <property type="entry name" value="CALPAIN"/>
    <property type="match status" value="1"/>
</dbReference>
<dbReference type="RefSeq" id="XP_009066084.1">
    <property type="nucleotide sequence ID" value="XM_009067836.1"/>
</dbReference>
<dbReference type="EMBL" id="KB203771">
    <property type="protein sequence ID" value="ESO83134.1"/>
    <property type="molecule type" value="Genomic_DNA"/>
</dbReference>
<dbReference type="GeneID" id="20241167"/>
<dbReference type="KEGG" id="lgi:LOTGIDRAFT_169536"/>
<dbReference type="Pfam" id="PF01067">
    <property type="entry name" value="Calpain_III"/>
    <property type="match status" value="1"/>
</dbReference>
<dbReference type="OMA" id="TGAVCEF"/>
<gene>
    <name evidence="8" type="ORF">LOTGIDRAFT_169536</name>
</gene>
<dbReference type="InterPro" id="IPR022682">
    <property type="entry name" value="Calpain_domain_III"/>
</dbReference>
<feature type="compositionally biased region" description="Polar residues" evidence="6">
    <location>
        <begin position="474"/>
        <end position="485"/>
    </location>
</feature>
<evidence type="ECO:0000313" key="8">
    <source>
        <dbReference type="EMBL" id="ESO83134.1"/>
    </source>
</evidence>
<feature type="compositionally biased region" description="Polar residues" evidence="6">
    <location>
        <begin position="589"/>
        <end position="600"/>
    </location>
</feature>
<sequence length="787" mass="90934">MTAKNRSKEIPYQDFSKIREAISRKKENQIDLNSSDLFVDPSFPPDWSSLTYVYSGDDKYEKTVFKRPINIINNPVLVGVGGVCVEWFPWKSWKQKSWFQGAVMVVSLSLKFMEKIIPGYRNFEQGFEHKYLGAFRFHIWRFGEWIEVVVDDYLPILNDMYLFCSSMGQPQEFWGALIEKAYAKCKKTFQAIEYGNILDALTDLTGGICEFYTPDVNPHENLYHIMYKSSLNRSMMVCWRNNKRLTESAFDFDDFQKDNDKDCCEDKRFLHIITAVTKEKFRPLSRKEDDEFWMTMEDFRCNYGGLFIISSEEPYTTDWLKLDRRFRQENGVFTNESTTENRTTSVINLSGQNRYKVERDARDFTPHPISNPSCFSFRQPSSALGCMDTETVQSQSICVREALRSRTVDYSHRIPTSNDQTPKNLNLSSDNPCGRVVCPNSYSWLRNSSKDDKESRLMNSKAKSDRKGQRHSNDMTSAKTVNVSSKGRDFVRRTSETESLLYQVSKRSMDVKLRREKSMNSNSMETDSLASLPGCIDIEGEGQIWANRNCSTLSNTTVMSEQSTYSASEISLQFQTPQPTDESHRPKSAPSSSRNNSDTSLASLTQSHFLANKTDYFKQPGRWKVMFEHKFKWTKDRQGISRSDMDRHSRSPRILFTVSRTNEVLDPNLVPRMQGKRHVIISVLQDYRHGPSTANSLLFPIGFCLYRAKNIDKDDKRHLSKLHLVSQVDGPAEIREVNARFDLEPGGYVLVPYCLTECHEGEFLVRILAEWKPPGGAEWSLTQQIKQ</sequence>
<evidence type="ECO:0000256" key="2">
    <source>
        <dbReference type="ARBA" id="ARBA00022670"/>
    </source>
</evidence>
<dbReference type="PROSITE" id="PS50203">
    <property type="entry name" value="CALPAIN_CAT"/>
    <property type="match status" value="1"/>
</dbReference>
<dbReference type="InterPro" id="IPR001300">
    <property type="entry name" value="Peptidase_C2_calpain_cat"/>
</dbReference>
<evidence type="ECO:0000256" key="5">
    <source>
        <dbReference type="PROSITE-ProRule" id="PRU00239"/>
    </source>
</evidence>
<protein>
    <recommendedName>
        <fullName evidence="7">Calpain catalytic domain-containing protein</fullName>
    </recommendedName>
</protein>
<dbReference type="GO" id="GO:0004198">
    <property type="term" value="F:calcium-dependent cysteine-type endopeptidase activity"/>
    <property type="evidence" value="ECO:0007669"/>
    <property type="project" value="InterPro"/>
</dbReference>
<evidence type="ECO:0000256" key="3">
    <source>
        <dbReference type="ARBA" id="ARBA00022801"/>
    </source>
</evidence>
<feature type="compositionally biased region" description="Basic and acidic residues" evidence="6">
    <location>
        <begin position="448"/>
        <end position="473"/>
    </location>
</feature>
<dbReference type="Gene3D" id="2.60.120.380">
    <property type="match status" value="1"/>
</dbReference>
<dbReference type="GO" id="GO:0005737">
    <property type="term" value="C:cytoplasm"/>
    <property type="evidence" value="ECO:0007669"/>
    <property type="project" value="TreeGrafter"/>
</dbReference>
<evidence type="ECO:0000256" key="1">
    <source>
        <dbReference type="ARBA" id="ARBA00007623"/>
    </source>
</evidence>
<evidence type="ECO:0000313" key="9">
    <source>
        <dbReference type="Proteomes" id="UP000030746"/>
    </source>
</evidence>
<dbReference type="InterPro" id="IPR022684">
    <property type="entry name" value="Calpain_cysteine_protease"/>
</dbReference>
<proteinExistence type="inferred from homology"/>
<reference evidence="8 9" key="1">
    <citation type="journal article" date="2013" name="Nature">
        <title>Insights into bilaterian evolution from three spiralian genomes.</title>
        <authorList>
            <person name="Simakov O."/>
            <person name="Marletaz F."/>
            <person name="Cho S.J."/>
            <person name="Edsinger-Gonzales E."/>
            <person name="Havlak P."/>
            <person name="Hellsten U."/>
            <person name="Kuo D.H."/>
            <person name="Larsson T."/>
            <person name="Lv J."/>
            <person name="Arendt D."/>
            <person name="Savage R."/>
            <person name="Osoegawa K."/>
            <person name="de Jong P."/>
            <person name="Grimwood J."/>
            <person name="Chapman J.A."/>
            <person name="Shapiro H."/>
            <person name="Aerts A."/>
            <person name="Otillar R.P."/>
            <person name="Terry A.Y."/>
            <person name="Boore J.L."/>
            <person name="Grigoriev I.V."/>
            <person name="Lindberg D.R."/>
            <person name="Seaver E.C."/>
            <person name="Weisblat D.A."/>
            <person name="Putnam N.H."/>
            <person name="Rokhsar D.S."/>
        </authorList>
    </citation>
    <scope>NUCLEOTIDE SEQUENCE [LARGE SCALE GENOMIC DNA]</scope>
</reference>
<dbReference type="Proteomes" id="UP000030746">
    <property type="component" value="Unassembled WGS sequence"/>
</dbReference>
<name>V4B3Z9_LOTGI</name>
<feature type="region of interest" description="Disordered" evidence="6">
    <location>
        <begin position="574"/>
        <end position="600"/>
    </location>
</feature>
<dbReference type="SMART" id="SM00230">
    <property type="entry name" value="CysPc"/>
    <property type="match status" value="1"/>
</dbReference>
<comment type="similarity">
    <text evidence="1">Belongs to the peptidase C2 family.</text>
</comment>
<accession>V4B3Z9</accession>
<evidence type="ECO:0000256" key="4">
    <source>
        <dbReference type="ARBA" id="ARBA00022807"/>
    </source>
</evidence>
<dbReference type="STRING" id="225164.V4B3Z9"/>
<evidence type="ECO:0000259" key="7">
    <source>
        <dbReference type="PROSITE" id="PS50203"/>
    </source>
</evidence>
<dbReference type="InterPro" id="IPR038765">
    <property type="entry name" value="Papain-like_cys_pep_sf"/>
</dbReference>
<keyword evidence="2" id="KW-0645">Protease</keyword>
<dbReference type="InterPro" id="IPR036213">
    <property type="entry name" value="Calpain_III_sf"/>
</dbReference>
<comment type="caution">
    <text evidence="5">Lacks conserved residue(s) required for the propagation of feature annotation.</text>
</comment>
<dbReference type="SUPFAM" id="SSF49758">
    <property type="entry name" value="Calpain large subunit, middle domain (domain III)"/>
    <property type="match status" value="1"/>
</dbReference>
<feature type="region of interest" description="Disordered" evidence="6">
    <location>
        <begin position="447"/>
        <end position="488"/>
    </location>
</feature>
<dbReference type="PRINTS" id="PR00704">
    <property type="entry name" value="CALPAIN"/>
</dbReference>
<dbReference type="Pfam" id="PF00648">
    <property type="entry name" value="Peptidase_C2"/>
    <property type="match status" value="1"/>
</dbReference>
<dbReference type="HOGENOM" id="CLU_356512_0_0_1"/>
<dbReference type="CTD" id="20241167"/>
<evidence type="ECO:0000256" key="6">
    <source>
        <dbReference type="SAM" id="MobiDB-lite"/>
    </source>
</evidence>
<keyword evidence="3" id="KW-0378">Hydrolase</keyword>